<keyword evidence="2" id="KW-1185">Reference proteome</keyword>
<proteinExistence type="predicted"/>
<dbReference type="AlphaFoldDB" id="A0A1N7RVZ7"/>
<dbReference type="EMBL" id="CYGY02000021">
    <property type="protein sequence ID" value="SIT39282.1"/>
    <property type="molecule type" value="Genomic_DNA"/>
</dbReference>
<evidence type="ECO:0000313" key="1">
    <source>
        <dbReference type="EMBL" id="SIT39282.1"/>
    </source>
</evidence>
<accession>A0A1N7RVZ7</accession>
<protein>
    <submittedName>
        <fullName evidence="1">Uncharacterized protein</fullName>
    </submittedName>
</protein>
<sequence length="68" mass="7401">MVCLSAAETYAVDALDVVVTLACCIHRVRELGSLRIIEHAPETVLTYRCEFGARAGISSTWASFLILS</sequence>
<name>A0A1N7RVZ7_9BURK</name>
<evidence type="ECO:0000313" key="2">
    <source>
        <dbReference type="Proteomes" id="UP000195569"/>
    </source>
</evidence>
<organism evidence="1 2">
    <name type="scientific">Paraburkholderia piptadeniae</name>
    <dbReference type="NCBI Taxonomy" id="1701573"/>
    <lineage>
        <taxon>Bacteria</taxon>
        <taxon>Pseudomonadati</taxon>
        <taxon>Pseudomonadota</taxon>
        <taxon>Betaproteobacteria</taxon>
        <taxon>Burkholderiales</taxon>
        <taxon>Burkholderiaceae</taxon>
        <taxon>Paraburkholderia</taxon>
    </lineage>
</organism>
<dbReference type="Proteomes" id="UP000195569">
    <property type="component" value="Unassembled WGS sequence"/>
</dbReference>
<gene>
    <name evidence="1" type="ORF">BN2476_210122</name>
</gene>
<comment type="caution">
    <text evidence="1">The sequence shown here is derived from an EMBL/GenBank/DDBJ whole genome shotgun (WGS) entry which is preliminary data.</text>
</comment>
<reference evidence="1" key="1">
    <citation type="submission" date="2016-12" db="EMBL/GenBank/DDBJ databases">
        <authorList>
            <person name="Moulin L."/>
        </authorList>
    </citation>
    <scope>NUCLEOTIDE SEQUENCE [LARGE SCALE GENOMIC DNA]</scope>
    <source>
        <strain evidence="1">STM 7183</strain>
    </source>
</reference>